<reference evidence="1 3" key="2">
    <citation type="journal article" date="2013" name="Nature">
        <title>Insights into bilaterian evolution from three spiralian genomes.</title>
        <authorList>
            <person name="Simakov O."/>
            <person name="Marletaz F."/>
            <person name="Cho S.J."/>
            <person name="Edsinger-Gonzales E."/>
            <person name="Havlak P."/>
            <person name="Hellsten U."/>
            <person name="Kuo D.H."/>
            <person name="Larsson T."/>
            <person name="Lv J."/>
            <person name="Arendt D."/>
            <person name="Savage R."/>
            <person name="Osoegawa K."/>
            <person name="de Jong P."/>
            <person name="Grimwood J."/>
            <person name="Chapman J.A."/>
            <person name="Shapiro H."/>
            <person name="Aerts A."/>
            <person name="Otillar R.P."/>
            <person name="Terry A.Y."/>
            <person name="Boore J.L."/>
            <person name="Grigoriev I.V."/>
            <person name="Lindberg D.R."/>
            <person name="Seaver E.C."/>
            <person name="Weisblat D.A."/>
            <person name="Putnam N.H."/>
            <person name="Rokhsar D.S."/>
        </authorList>
    </citation>
    <scope>NUCLEOTIDE SEQUENCE</scope>
    <source>
        <strain evidence="1 3">I ESC-2004</strain>
    </source>
</reference>
<accession>R7V0P0</accession>
<dbReference type="EMBL" id="AMQN01006247">
    <property type="status" value="NOT_ANNOTATED_CDS"/>
    <property type="molecule type" value="Genomic_DNA"/>
</dbReference>
<reference evidence="3" key="1">
    <citation type="submission" date="2012-12" db="EMBL/GenBank/DDBJ databases">
        <authorList>
            <person name="Hellsten U."/>
            <person name="Grimwood J."/>
            <person name="Chapman J.A."/>
            <person name="Shapiro H."/>
            <person name="Aerts A."/>
            <person name="Otillar R.P."/>
            <person name="Terry A.Y."/>
            <person name="Boore J.L."/>
            <person name="Simakov O."/>
            <person name="Marletaz F."/>
            <person name="Cho S.-J."/>
            <person name="Edsinger-Gonzales E."/>
            <person name="Havlak P."/>
            <person name="Kuo D.-H."/>
            <person name="Larsson T."/>
            <person name="Lv J."/>
            <person name="Arendt D."/>
            <person name="Savage R."/>
            <person name="Osoegawa K."/>
            <person name="de Jong P."/>
            <person name="Lindberg D.R."/>
            <person name="Seaver E.C."/>
            <person name="Weisblat D.A."/>
            <person name="Putnam N.H."/>
            <person name="Grigoriev I.V."/>
            <person name="Rokhsar D.S."/>
        </authorList>
    </citation>
    <scope>NUCLEOTIDE SEQUENCE</scope>
    <source>
        <strain evidence="3">I ESC-2004</strain>
    </source>
</reference>
<evidence type="ECO:0000313" key="1">
    <source>
        <dbReference type="EMBL" id="ELU09777.1"/>
    </source>
</evidence>
<proteinExistence type="predicted"/>
<dbReference type="HOGENOM" id="CLU_652568_0_0_1"/>
<keyword evidence="3" id="KW-1185">Reference proteome</keyword>
<dbReference type="Proteomes" id="UP000014760">
    <property type="component" value="Unassembled WGS sequence"/>
</dbReference>
<sequence length="421" mass="47588">MNDDQLTQAGVSKFGRRVALRAFLNSTQPSEESHAQSDIVAQIKHHMAANNTMGSKNSKKKQLGNKNSAKRKFRIVNIGWLMDDLQAVRQVRLRRGGGTRKFQVGGTASIADFKDTAIDLFFLDGYSLHHGFAEEYNMSLSNFDGTIIEDESQTIEEVIEQYRLRKVQLYLYSKLRDSSSSDNPSVTTPRQSSWAALSMSTPVSKVNEDAVVVPPQSSSDDESVPTVSHICSGTPTVEFHRPGSESNAERLQRVLRDLEQFLTTTEEQKNLMNGSSAIAVKKRVVISNKPTLVTNVTVEFHRPGSESNAERLQRVLRDLEQFLTTTEEQKNLMNVNRHSVIEGAFRCFRRSRFDCHAPLWLSKLYSKPALSKQTLQPSTINCIGDQQISNKCSLMFDAKSILEHLDWDTHRMEMLRLLDFD</sequence>
<name>R7V0P0_CAPTE</name>
<dbReference type="AlphaFoldDB" id="R7V0P0"/>
<dbReference type="EnsemblMetazoa" id="CapteT191608">
    <property type="protein sequence ID" value="CapteP191608"/>
    <property type="gene ID" value="CapteG191608"/>
</dbReference>
<evidence type="ECO:0000313" key="2">
    <source>
        <dbReference type="EnsemblMetazoa" id="CapteP191608"/>
    </source>
</evidence>
<gene>
    <name evidence="1" type="ORF">CAPTEDRAFT_191608</name>
</gene>
<dbReference type="EMBL" id="AMQN01006248">
    <property type="status" value="NOT_ANNOTATED_CDS"/>
    <property type="molecule type" value="Genomic_DNA"/>
</dbReference>
<protein>
    <submittedName>
        <fullName evidence="1 2">Uncharacterized protein</fullName>
    </submittedName>
</protein>
<evidence type="ECO:0000313" key="3">
    <source>
        <dbReference type="Proteomes" id="UP000014760"/>
    </source>
</evidence>
<dbReference type="OrthoDB" id="6126485at2759"/>
<reference evidence="2" key="3">
    <citation type="submission" date="2015-06" db="UniProtKB">
        <authorList>
            <consortium name="EnsemblMetazoa"/>
        </authorList>
    </citation>
    <scope>IDENTIFICATION</scope>
</reference>
<dbReference type="EMBL" id="KB297953">
    <property type="protein sequence ID" value="ELU09777.1"/>
    <property type="molecule type" value="Genomic_DNA"/>
</dbReference>
<organism evidence="1">
    <name type="scientific">Capitella teleta</name>
    <name type="common">Polychaete worm</name>
    <dbReference type="NCBI Taxonomy" id="283909"/>
    <lineage>
        <taxon>Eukaryota</taxon>
        <taxon>Metazoa</taxon>
        <taxon>Spiralia</taxon>
        <taxon>Lophotrochozoa</taxon>
        <taxon>Annelida</taxon>
        <taxon>Polychaeta</taxon>
        <taxon>Sedentaria</taxon>
        <taxon>Scolecida</taxon>
        <taxon>Capitellidae</taxon>
        <taxon>Capitella</taxon>
    </lineage>
</organism>